<organism evidence="1 2">
    <name type="scientific">Irpex rosettiformis</name>
    <dbReference type="NCBI Taxonomy" id="378272"/>
    <lineage>
        <taxon>Eukaryota</taxon>
        <taxon>Fungi</taxon>
        <taxon>Dikarya</taxon>
        <taxon>Basidiomycota</taxon>
        <taxon>Agaricomycotina</taxon>
        <taxon>Agaricomycetes</taxon>
        <taxon>Polyporales</taxon>
        <taxon>Irpicaceae</taxon>
        <taxon>Irpex</taxon>
    </lineage>
</organism>
<feature type="non-terminal residue" evidence="1">
    <location>
        <position position="1"/>
    </location>
</feature>
<accession>A0ACB8UGL8</accession>
<sequence length="740" mass="86591">LSRYARTALMVSPQLSDILSHWLKPPRAHSQGIRTRGAKNTLENWAVDNVTSRIQREMKRFEPVFHSPPGHMSEEMLLGTHLKDDITKMKETMPTFWETMCPLARTQRQAKCGKYKDHEPRIFMIASILQYNRSQNYCRYQKVLSIYLKSCGLGGKANDTTHLFGLTMSQSWIRKGITDLSESNRRRMLADIEEYIFYAGHDNLNLPFKVYEMRLSKQSHFDNGTAGTVYIVKDKGVVRPSRAKYLEQRAIGCENPIRSHDIFEREVAAAPRLREQHLFFIKRFLLMHSSFTAFEAQNSDHPLFQRPQPVLQLPTGPEHATCQYMLDTVHMEEGSQEGNRKVIEEFLRQLSLDRERRRNDSDSERLILWLGDQLTTIRIRFLKRDRSQDMNFQQRFDQIKEVLGLFHTQLNQEFSLHKQYFGTNTGFGFKHAFFNMGRKGLDRAATQGNFHYGFREALKHTVEARFRNIWLVASKAKNFSDLAKRIPKELDVLARKILDDYASTSALETLRVLPPSEADERLEHSVQFCRDLLDYLNFDDAMKTGDVGRIELLLPRLLFRFHEGGSHNYTHEILELMQCLWREWPPELSSFVMRFTWLANTTGHENGFLTFDMLQEHNVRDLKVLFTVHGPYASWDYIKRISASIPTQRKLKDHIEREFNHFRRGKSHTTPDHEEDVVTLQGLYSEDKVHIYKPGRTIDDDDKAKDFMLLGTNPETLQPMITRWANSRVKERSSAEDFET</sequence>
<keyword evidence="2" id="KW-1185">Reference proteome</keyword>
<evidence type="ECO:0000313" key="1">
    <source>
        <dbReference type="EMBL" id="KAI0093493.1"/>
    </source>
</evidence>
<dbReference type="EMBL" id="MU274902">
    <property type="protein sequence ID" value="KAI0093493.1"/>
    <property type="molecule type" value="Genomic_DNA"/>
</dbReference>
<feature type="non-terminal residue" evidence="1">
    <location>
        <position position="740"/>
    </location>
</feature>
<dbReference type="Proteomes" id="UP001055072">
    <property type="component" value="Unassembled WGS sequence"/>
</dbReference>
<reference evidence="1" key="1">
    <citation type="journal article" date="2021" name="Environ. Microbiol.">
        <title>Gene family expansions and transcriptome signatures uncover fungal adaptations to wood decay.</title>
        <authorList>
            <person name="Hage H."/>
            <person name="Miyauchi S."/>
            <person name="Viragh M."/>
            <person name="Drula E."/>
            <person name="Min B."/>
            <person name="Chaduli D."/>
            <person name="Navarro D."/>
            <person name="Favel A."/>
            <person name="Norest M."/>
            <person name="Lesage-Meessen L."/>
            <person name="Balint B."/>
            <person name="Merenyi Z."/>
            <person name="de Eugenio L."/>
            <person name="Morin E."/>
            <person name="Martinez A.T."/>
            <person name="Baldrian P."/>
            <person name="Stursova M."/>
            <person name="Martinez M.J."/>
            <person name="Novotny C."/>
            <person name="Magnuson J.K."/>
            <person name="Spatafora J.W."/>
            <person name="Maurice S."/>
            <person name="Pangilinan J."/>
            <person name="Andreopoulos W."/>
            <person name="LaButti K."/>
            <person name="Hundley H."/>
            <person name="Na H."/>
            <person name="Kuo A."/>
            <person name="Barry K."/>
            <person name="Lipzen A."/>
            <person name="Henrissat B."/>
            <person name="Riley R."/>
            <person name="Ahrendt S."/>
            <person name="Nagy L.G."/>
            <person name="Grigoriev I.V."/>
            <person name="Martin F."/>
            <person name="Rosso M.N."/>
        </authorList>
    </citation>
    <scope>NUCLEOTIDE SEQUENCE</scope>
    <source>
        <strain evidence="1">CBS 384.51</strain>
    </source>
</reference>
<gene>
    <name evidence="1" type="ORF">BDY19DRAFT_878456</name>
</gene>
<protein>
    <submittedName>
        <fullName evidence="1">Uncharacterized protein</fullName>
    </submittedName>
</protein>
<evidence type="ECO:0000313" key="2">
    <source>
        <dbReference type="Proteomes" id="UP001055072"/>
    </source>
</evidence>
<comment type="caution">
    <text evidence="1">The sequence shown here is derived from an EMBL/GenBank/DDBJ whole genome shotgun (WGS) entry which is preliminary data.</text>
</comment>
<proteinExistence type="predicted"/>
<name>A0ACB8UGL8_9APHY</name>